<keyword evidence="4" id="KW-1185">Reference proteome</keyword>
<accession>A0A8H7J0E1</accession>
<organism evidence="3 4">
    <name type="scientific">Ascochyta lentis</name>
    <dbReference type="NCBI Taxonomy" id="205686"/>
    <lineage>
        <taxon>Eukaryota</taxon>
        <taxon>Fungi</taxon>
        <taxon>Dikarya</taxon>
        <taxon>Ascomycota</taxon>
        <taxon>Pezizomycotina</taxon>
        <taxon>Dothideomycetes</taxon>
        <taxon>Pleosporomycetidae</taxon>
        <taxon>Pleosporales</taxon>
        <taxon>Pleosporineae</taxon>
        <taxon>Didymellaceae</taxon>
        <taxon>Ascochyta</taxon>
    </lineage>
</organism>
<evidence type="ECO:0000256" key="1">
    <source>
        <dbReference type="SAM" id="MobiDB-lite"/>
    </source>
</evidence>
<proteinExistence type="predicted"/>
<dbReference type="AlphaFoldDB" id="A0A8H7J0E1"/>
<feature type="region of interest" description="Disordered" evidence="1">
    <location>
        <begin position="1"/>
        <end position="23"/>
    </location>
</feature>
<keyword evidence="2" id="KW-1133">Transmembrane helix</keyword>
<evidence type="ECO:0000313" key="3">
    <source>
        <dbReference type="EMBL" id="KAF9694190.1"/>
    </source>
</evidence>
<reference evidence="3" key="2">
    <citation type="submission" date="2020-09" db="EMBL/GenBank/DDBJ databases">
        <title>Reference genome assembly for Australian Ascochyta lentis isolate Al4.</title>
        <authorList>
            <person name="Lee R.C."/>
            <person name="Farfan-Caceres L.M."/>
            <person name="Debler J.W."/>
            <person name="Williams A.H."/>
            <person name="Henares B.M."/>
        </authorList>
    </citation>
    <scope>NUCLEOTIDE SEQUENCE</scope>
    <source>
        <strain evidence="3">Al4</strain>
    </source>
</reference>
<sequence>MVSLALHVPTTTTTTTTTATDHTNSRRRMANKGELSSMWAAQQEKFDEAAAEKVCCLGHKLPLPRKLETSLHAASASRDGAFFLLLLLIAAIVIYQSRKRSPRRRPAEEEAPQDDGPALPGPHVDANTRMHLEDRPQTFYDWVRASNAASRPPARRG</sequence>
<keyword evidence="2" id="KW-0812">Transmembrane</keyword>
<feature type="compositionally biased region" description="Low complexity" evidence="1">
    <location>
        <begin position="10"/>
        <end position="20"/>
    </location>
</feature>
<reference evidence="3" key="1">
    <citation type="submission" date="2018-12" db="EMBL/GenBank/DDBJ databases">
        <authorList>
            <person name="Syme R.A."/>
            <person name="Farfan-Caceres L."/>
            <person name="Lichtenzveig J."/>
        </authorList>
    </citation>
    <scope>NUCLEOTIDE SEQUENCE</scope>
    <source>
        <strain evidence="3">Al4</strain>
    </source>
</reference>
<evidence type="ECO:0000313" key="4">
    <source>
        <dbReference type="Proteomes" id="UP000651452"/>
    </source>
</evidence>
<dbReference type="Proteomes" id="UP000651452">
    <property type="component" value="Unassembled WGS sequence"/>
</dbReference>
<feature type="transmembrane region" description="Helical" evidence="2">
    <location>
        <begin position="80"/>
        <end position="97"/>
    </location>
</feature>
<dbReference type="EMBL" id="RZGK01000014">
    <property type="protein sequence ID" value="KAF9694190.1"/>
    <property type="molecule type" value="Genomic_DNA"/>
</dbReference>
<keyword evidence="2" id="KW-0472">Membrane</keyword>
<dbReference type="OrthoDB" id="10575999at2759"/>
<gene>
    <name evidence="3" type="ORF">EKO04_008030</name>
</gene>
<comment type="caution">
    <text evidence="3">The sequence shown here is derived from an EMBL/GenBank/DDBJ whole genome shotgun (WGS) entry which is preliminary data.</text>
</comment>
<feature type="region of interest" description="Disordered" evidence="1">
    <location>
        <begin position="98"/>
        <end position="131"/>
    </location>
</feature>
<evidence type="ECO:0000256" key="2">
    <source>
        <dbReference type="SAM" id="Phobius"/>
    </source>
</evidence>
<name>A0A8H7J0E1_9PLEO</name>
<protein>
    <submittedName>
        <fullName evidence="3">Uncharacterized protein</fullName>
    </submittedName>
</protein>